<evidence type="ECO:0000313" key="2">
    <source>
        <dbReference type="Proteomes" id="UP001144372"/>
    </source>
</evidence>
<gene>
    <name evidence="1" type="ORF">DAMNIGENAA_13530</name>
</gene>
<accession>A0A9W6FTH6</accession>
<reference evidence="1" key="1">
    <citation type="submission" date="2022-12" db="EMBL/GenBank/DDBJ databases">
        <title>Reference genome sequencing for broad-spectrum identification of bacterial and archaeal isolates by mass spectrometry.</title>
        <authorList>
            <person name="Sekiguchi Y."/>
            <person name="Tourlousse D.M."/>
        </authorList>
    </citation>
    <scope>NUCLEOTIDE SEQUENCE</scope>
    <source>
        <strain evidence="1">ASRB1</strain>
    </source>
</reference>
<dbReference type="Proteomes" id="UP001144372">
    <property type="component" value="Unassembled WGS sequence"/>
</dbReference>
<name>A0A9W6FTH6_9BACT</name>
<proteinExistence type="predicted"/>
<sequence length="53" mass="6127">MLKREKKIGAELIEKLMNRRHDGFSTHACNRIARDDLDGQAGSNTIYHAKRFL</sequence>
<organism evidence="1 2">
    <name type="scientific">Desulforhabdus amnigena</name>
    <dbReference type="NCBI Taxonomy" id="40218"/>
    <lineage>
        <taxon>Bacteria</taxon>
        <taxon>Pseudomonadati</taxon>
        <taxon>Thermodesulfobacteriota</taxon>
        <taxon>Syntrophobacteria</taxon>
        <taxon>Syntrophobacterales</taxon>
        <taxon>Syntrophobacteraceae</taxon>
        <taxon>Desulforhabdus</taxon>
    </lineage>
</organism>
<dbReference type="AlphaFoldDB" id="A0A9W6FTH6"/>
<comment type="caution">
    <text evidence="1">The sequence shown here is derived from an EMBL/GenBank/DDBJ whole genome shotgun (WGS) entry which is preliminary data.</text>
</comment>
<dbReference type="RefSeq" id="WP_281793198.1">
    <property type="nucleotide sequence ID" value="NZ_BSDR01000001.1"/>
</dbReference>
<protein>
    <submittedName>
        <fullName evidence="1">Uncharacterized protein</fullName>
    </submittedName>
</protein>
<keyword evidence="2" id="KW-1185">Reference proteome</keyword>
<dbReference type="EMBL" id="BSDR01000001">
    <property type="protein sequence ID" value="GLI33920.1"/>
    <property type="molecule type" value="Genomic_DNA"/>
</dbReference>
<evidence type="ECO:0000313" key="1">
    <source>
        <dbReference type="EMBL" id="GLI33920.1"/>
    </source>
</evidence>